<dbReference type="Proteomes" id="UP000285405">
    <property type="component" value="Unassembled WGS sequence"/>
</dbReference>
<sequence length="155" mass="17680">MKLSTIRSSFSKIGLIPLEPVLALKRLKLYQSCQSLRYDQESESGVNTLSSRTPSPPTFVDWPCHLILHSRQKGVDYVRKRNLGAINNLQPLTPSVIRTKISLMRFMLAGVLSTEHTHNIFLAAEHREPNNGVNMFTQNYGRSMDILILMIMKRI</sequence>
<dbReference type="AlphaFoldDB" id="A0A420I8R8"/>
<organism evidence="1 2">
    <name type="scientific">Golovinomyces cichoracearum</name>
    <dbReference type="NCBI Taxonomy" id="62708"/>
    <lineage>
        <taxon>Eukaryota</taxon>
        <taxon>Fungi</taxon>
        <taxon>Dikarya</taxon>
        <taxon>Ascomycota</taxon>
        <taxon>Pezizomycotina</taxon>
        <taxon>Leotiomycetes</taxon>
        <taxon>Erysiphales</taxon>
        <taxon>Erysiphaceae</taxon>
        <taxon>Golovinomyces</taxon>
    </lineage>
</organism>
<name>A0A420I8R8_9PEZI</name>
<evidence type="ECO:0000313" key="1">
    <source>
        <dbReference type="EMBL" id="RKF66069.1"/>
    </source>
</evidence>
<dbReference type="EMBL" id="MCBR01011187">
    <property type="protein sequence ID" value="RKF66069.1"/>
    <property type="molecule type" value="Genomic_DNA"/>
</dbReference>
<gene>
    <name evidence="1" type="ORF">GcC1_111001</name>
</gene>
<accession>A0A420I8R8</accession>
<evidence type="ECO:0000313" key="2">
    <source>
        <dbReference type="Proteomes" id="UP000285405"/>
    </source>
</evidence>
<comment type="caution">
    <text evidence="1">The sequence shown here is derived from an EMBL/GenBank/DDBJ whole genome shotgun (WGS) entry which is preliminary data.</text>
</comment>
<protein>
    <submittedName>
        <fullName evidence="1">Uncharacterized protein</fullName>
    </submittedName>
</protein>
<proteinExistence type="predicted"/>
<reference evidence="1 2" key="1">
    <citation type="journal article" date="2018" name="BMC Genomics">
        <title>Comparative genome analyses reveal sequence features reflecting distinct modes of host-adaptation between dicot and monocot powdery mildew.</title>
        <authorList>
            <person name="Wu Y."/>
            <person name="Ma X."/>
            <person name="Pan Z."/>
            <person name="Kale S.D."/>
            <person name="Song Y."/>
            <person name="King H."/>
            <person name="Zhang Q."/>
            <person name="Presley C."/>
            <person name="Deng X."/>
            <person name="Wei C.I."/>
            <person name="Xiao S."/>
        </authorList>
    </citation>
    <scope>NUCLEOTIDE SEQUENCE [LARGE SCALE GENOMIC DNA]</scope>
    <source>
        <strain evidence="1">UCSC1</strain>
    </source>
</reference>